<keyword evidence="2" id="KW-1185">Reference proteome</keyword>
<reference evidence="1 2" key="1">
    <citation type="journal article" date="2024" name="BMC Genomics">
        <title>De novo assembly and annotation of Popillia japonica's genome with initial clues to its potential as an invasive pest.</title>
        <authorList>
            <person name="Cucini C."/>
            <person name="Boschi S."/>
            <person name="Funari R."/>
            <person name="Cardaioli E."/>
            <person name="Iannotti N."/>
            <person name="Marturano G."/>
            <person name="Paoli F."/>
            <person name="Bruttini M."/>
            <person name="Carapelli A."/>
            <person name="Frati F."/>
            <person name="Nardi F."/>
        </authorList>
    </citation>
    <scope>NUCLEOTIDE SEQUENCE [LARGE SCALE GENOMIC DNA]</scope>
    <source>
        <strain evidence="1">DMR45628</strain>
    </source>
</reference>
<evidence type="ECO:0000313" key="2">
    <source>
        <dbReference type="Proteomes" id="UP001458880"/>
    </source>
</evidence>
<gene>
    <name evidence="1" type="ORF">QE152_g6107</name>
</gene>
<proteinExistence type="predicted"/>
<comment type="caution">
    <text evidence="1">The sequence shown here is derived from an EMBL/GenBank/DDBJ whole genome shotgun (WGS) entry which is preliminary data.</text>
</comment>
<organism evidence="1 2">
    <name type="scientific">Popillia japonica</name>
    <name type="common">Japanese beetle</name>
    <dbReference type="NCBI Taxonomy" id="7064"/>
    <lineage>
        <taxon>Eukaryota</taxon>
        <taxon>Metazoa</taxon>
        <taxon>Ecdysozoa</taxon>
        <taxon>Arthropoda</taxon>
        <taxon>Hexapoda</taxon>
        <taxon>Insecta</taxon>
        <taxon>Pterygota</taxon>
        <taxon>Neoptera</taxon>
        <taxon>Endopterygota</taxon>
        <taxon>Coleoptera</taxon>
        <taxon>Polyphaga</taxon>
        <taxon>Scarabaeiformia</taxon>
        <taxon>Scarabaeidae</taxon>
        <taxon>Rutelinae</taxon>
        <taxon>Popillia</taxon>
    </lineage>
</organism>
<dbReference type="AlphaFoldDB" id="A0AAW1MK36"/>
<dbReference type="EMBL" id="JASPKY010000039">
    <property type="protein sequence ID" value="KAK9746460.1"/>
    <property type="molecule type" value="Genomic_DNA"/>
</dbReference>
<sequence>MSAVNRVYTNASSLIENVDTNVVESFNSVVAKLVSGKRINYSQRSSYIARCNAAVVSFNSKGEFHRKMQQKLSQTGPSKCVERYCKRKAASIQRPQRKFAKKIKRFNKMDVEEKNYGPQANTPFIEDMATDMYEKKKEEFFKALKTDNPETIQNLTVGQHSNDYWKFHFWQHPQIELLSMKMAVWK</sequence>
<dbReference type="Proteomes" id="UP001458880">
    <property type="component" value="Unassembled WGS sequence"/>
</dbReference>
<protein>
    <submittedName>
        <fullName evidence="1">Uncharacterized protein</fullName>
    </submittedName>
</protein>
<accession>A0AAW1MK36</accession>
<name>A0AAW1MK36_POPJA</name>
<evidence type="ECO:0000313" key="1">
    <source>
        <dbReference type="EMBL" id="KAK9746460.1"/>
    </source>
</evidence>